<evidence type="ECO:0000313" key="2">
    <source>
        <dbReference type="EMBL" id="QGZ94621.1"/>
    </source>
</evidence>
<proteinExistence type="predicted"/>
<reference evidence="3" key="1">
    <citation type="submission" date="2019-12" db="EMBL/GenBank/DDBJ databases">
        <title>Complete genome of Terracaulis silvestris 0127_4.</title>
        <authorList>
            <person name="Vieira S."/>
            <person name="Riedel T."/>
            <person name="Sproer C."/>
            <person name="Pascual J."/>
            <person name="Boedeker C."/>
            <person name="Overmann J."/>
        </authorList>
    </citation>
    <scope>NUCLEOTIDE SEQUENCE [LARGE SCALE GENOMIC DNA]</scope>
    <source>
        <strain evidence="3">0127_4</strain>
    </source>
</reference>
<dbReference type="RefSeq" id="WP_158765545.1">
    <property type="nucleotide sequence ID" value="NZ_CP047045.1"/>
</dbReference>
<feature type="chain" id="PRO_5026319228" description="DUF560 domain-containing protein" evidence="1">
    <location>
        <begin position="30"/>
        <end position="381"/>
    </location>
</feature>
<organism evidence="2 3">
    <name type="scientific">Terricaulis silvestris</name>
    <dbReference type="NCBI Taxonomy" id="2686094"/>
    <lineage>
        <taxon>Bacteria</taxon>
        <taxon>Pseudomonadati</taxon>
        <taxon>Pseudomonadota</taxon>
        <taxon>Alphaproteobacteria</taxon>
        <taxon>Caulobacterales</taxon>
        <taxon>Caulobacteraceae</taxon>
        <taxon>Terricaulis</taxon>
    </lineage>
</organism>
<dbReference type="AlphaFoldDB" id="A0A6I6MKT4"/>
<evidence type="ECO:0000313" key="3">
    <source>
        <dbReference type="Proteomes" id="UP000431269"/>
    </source>
</evidence>
<accession>A0A6I6MKT4</accession>
<gene>
    <name evidence="2" type="ORF">DSM104635_01441</name>
</gene>
<evidence type="ECO:0008006" key="4">
    <source>
        <dbReference type="Google" id="ProtNLM"/>
    </source>
</evidence>
<protein>
    <recommendedName>
        <fullName evidence="4">DUF560 domain-containing protein</fullName>
    </recommendedName>
</protein>
<keyword evidence="3" id="KW-1185">Reference proteome</keyword>
<dbReference type="EMBL" id="CP047045">
    <property type="protein sequence ID" value="QGZ94621.1"/>
    <property type="molecule type" value="Genomic_DNA"/>
</dbReference>
<evidence type="ECO:0000256" key="1">
    <source>
        <dbReference type="SAM" id="SignalP"/>
    </source>
</evidence>
<feature type="signal peptide" evidence="1">
    <location>
        <begin position="1"/>
        <end position="29"/>
    </location>
</feature>
<dbReference type="Proteomes" id="UP000431269">
    <property type="component" value="Chromosome"/>
</dbReference>
<name>A0A6I6MKT4_9CAUL</name>
<dbReference type="KEGG" id="tsv:DSM104635_01441"/>
<keyword evidence="1" id="KW-0732">Signal</keyword>
<sequence>MVRGKAQGLLRVLMLAASVTALSVGFAHAQQAGDLETLGQRILDNPQDVDLNLSYAAAAEAAGKPRLALAAYERILINDPSNEVARRGYERLRRIIEPGYTVTRVEVGARYDTNAANSNEDFFFPVPDSTTYFAKLTVADERALGDRRWRSILNLTLEDNDELDALNYGYLGAQTGPIYYVAPHIAALPSIGIGAAMLGDELYFSEIYAALTIEGRAAGVSYWARARAGYREYEEVDPFVFGTANDNGSFVELQAGLTKPQLLLERDKLTVQPFVRWNSVDGDVFGFAPGSFTEYGVDANYNYQLTDHVQLSAGALVREREFDSFDRTDSYVSPQASIVLQRVLPCDCDVRLQYRTRDNDSTDFVSSYDAEQVTLSLAARF</sequence>